<evidence type="ECO:0000256" key="1">
    <source>
        <dbReference type="ARBA" id="ARBA00000843"/>
    </source>
</evidence>
<proteinExistence type="inferred from homology"/>
<dbReference type="InterPro" id="IPR000445">
    <property type="entry name" value="HhH_motif"/>
</dbReference>
<evidence type="ECO:0000256" key="2">
    <source>
        <dbReference type="ARBA" id="ARBA00002933"/>
    </source>
</evidence>
<dbReference type="PANTHER" id="PTHR42944">
    <property type="entry name" value="ADENINE DNA GLYCOSYLASE"/>
    <property type="match status" value="1"/>
</dbReference>
<feature type="domain" description="HhH-GPD" evidence="15">
    <location>
        <begin position="37"/>
        <end position="188"/>
    </location>
</feature>
<evidence type="ECO:0000256" key="10">
    <source>
        <dbReference type="ARBA" id="ARBA00023004"/>
    </source>
</evidence>
<evidence type="ECO:0000256" key="6">
    <source>
        <dbReference type="ARBA" id="ARBA00022485"/>
    </source>
</evidence>
<dbReference type="SUPFAM" id="SSF48150">
    <property type="entry name" value="DNA-glycosylase"/>
    <property type="match status" value="1"/>
</dbReference>
<dbReference type="GO" id="GO:0006298">
    <property type="term" value="P:mismatch repair"/>
    <property type="evidence" value="ECO:0007669"/>
    <property type="project" value="TreeGrafter"/>
</dbReference>
<dbReference type="SMART" id="SM00478">
    <property type="entry name" value="ENDO3c"/>
    <property type="match status" value="1"/>
</dbReference>
<evidence type="ECO:0000256" key="9">
    <source>
        <dbReference type="ARBA" id="ARBA00022801"/>
    </source>
</evidence>
<dbReference type="Proteomes" id="UP000245412">
    <property type="component" value="Unassembled WGS sequence"/>
</dbReference>
<evidence type="ECO:0000256" key="7">
    <source>
        <dbReference type="ARBA" id="ARBA00022723"/>
    </source>
</evidence>
<sequence>MLKGIVEPLLKWYDTCRRILPWREEPDAYSVWVSEIMLQQTRVEAVKPFYTRFMDALPDIEALASCEEDRLLKLWEGLGYYNRVRNMQKAARIVAEEYGGRMPSDYEKLLKLPGIGPYTAGAVASIAYGIPVPAVDGNVLRVLSRVTADYEDIMKPSMRRKLEEQIMEIIPPDNAGKFTQALMELGAIICVPNGAAKCGECPLKDMCLAREKGIVTELPQKAAKKPRRIEQRTVFVLKDGEKAAIRKRPKKGLLPGLYELPNTEGHLGMDEVVQFVKEQGMSPIRVKRLSDSKHIFSHVEWQMIGYAVWIEELEKQPEDGLIFVEPQRTEREFPIPAAFGAYTDYLQIKLGQEKYESVKGRKENEDFISGNTVL</sequence>
<comment type="similarity">
    <text evidence="3 14">Belongs to the Nth/MutY family.</text>
</comment>
<keyword evidence="6" id="KW-0004">4Fe-4S</keyword>
<comment type="function">
    <text evidence="2">Adenine glycosylase active on G-A mispairs. MutY also corrects error-prone DNA synthesis past GO lesions which are due to the oxidatively damaged form of guanine: 7,8-dihydro-8-oxoguanine (8-oxo-dGTP).</text>
</comment>
<evidence type="ECO:0000256" key="5">
    <source>
        <dbReference type="ARBA" id="ARBA00022023"/>
    </source>
</evidence>
<keyword evidence="10 14" id="KW-0408">Iron</keyword>
<dbReference type="InterPro" id="IPR023170">
    <property type="entry name" value="HhH_base_excis_C"/>
</dbReference>
<dbReference type="Pfam" id="PF00730">
    <property type="entry name" value="HhH-GPD"/>
    <property type="match status" value="1"/>
</dbReference>
<dbReference type="GO" id="GO:0032357">
    <property type="term" value="F:oxidized purine DNA binding"/>
    <property type="evidence" value="ECO:0007669"/>
    <property type="project" value="TreeGrafter"/>
</dbReference>
<evidence type="ECO:0000256" key="3">
    <source>
        <dbReference type="ARBA" id="ARBA00008343"/>
    </source>
</evidence>
<dbReference type="Gene3D" id="1.10.340.30">
    <property type="entry name" value="Hypothetical protein, domain 2"/>
    <property type="match status" value="1"/>
</dbReference>
<dbReference type="InterPro" id="IPR003265">
    <property type="entry name" value="HhH-GPD_domain"/>
</dbReference>
<dbReference type="Gene3D" id="1.10.1670.10">
    <property type="entry name" value="Helix-hairpin-Helix base-excision DNA repair enzymes (C-terminal)"/>
    <property type="match status" value="1"/>
</dbReference>
<dbReference type="Pfam" id="PF14815">
    <property type="entry name" value="NUDIX_4"/>
    <property type="match status" value="1"/>
</dbReference>
<keyword evidence="12" id="KW-0234">DNA repair</keyword>
<dbReference type="InterPro" id="IPR004036">
    <property type="entry name" value="Endonuclease-III-like_CS2"/>
</dbReference>
<dbReference type="PROSITE" id="PS01155">
    <property type="entry name" value="ENDONUCLEASE_III_2"/>
    <property type="match status" value="1"/>
</dbReference>
<keyword evidence="11" id="KW-0411">Iron-sulfur</keyword>
<dbReference type="InterPro" id="IPR005760">
    <property type="entry name" value="A/G_AdeGlyc_MutY"/>
</dbReference>
<comment type="caution">
    <text evidence="16">The sequence shown here is derived from an EMBL/GenBank/DDBJ whole genome shotgun (WGS) entry which is preliminary data.</text>
</comment>
<keyword evidence="8 14" id="KW-0227">DNA damage</keyword>
<comment type="cofactor">
    <cofactor evidence="14">
        <name>[4Fe-4S] cluster</name>
        <dbReference type="ChEBI" id="CHEBI:49883"/>
    </cofactor>
    <text evidence="14">Binds 1 [4Fe-4S] cluster.</text>
</comment>
<dbReference type="InterPro" id="IPR029119">
    <property type="entry name" value="MutY_C"/>
</dbReference>
<dbReference type="GO" id="GO:0006284">
    <property type="term" value="P:base-excision repair"/>
    <property type="evidence" value="ECO:0007669"/>
    <property type="project" value="UniProtKB-UniRule"/>
</dbReference>
<dbReference type="GO" id="GO:0034039">
    <property type="term" value="F:8-oxo-7,8-dihydroguanine DNA N-glycosylase activity"/>
    <property type="evidence" value="ECO:0007669"/>
    <property type="project" value="TreeGrafter"/>
</dbReference>
<evidence type="ECO:0000256" key="13">
    <source>
        <dbReference type="ARBA" id="ARBA00023295"/>
    </source>
</evidence>
<evidence type="ECO:0000256" key="14">
    <source>
        <dbReference type="RuleBase" id="RU365096"/>
    </source>
</evidence>
<evidence type="ECO:0000256" key="12">
    <source>
        <dbReference type="ARBA" id="ARBA00023204"/>
    </source>
</evidence>
<dbReference type="InterPro" id="IPR044298">
    <property type="entry name" value="MIG/MutY"/>
</dbReference>
<keyword evidence="7" id="KW-0479">Metal-binding</keyword>
<dbReference type="Gene3D" id="3.90.79.10">
    <property type="entry name" value="Nucleoside Triphosphate Pyrophosphohydrolase"/>
    <property type="match status" value="1"/>
</dbReference>
<dbReference type="GO" id="GO:0000701">
    <property type="term" value="F:purine-specific mismatch base pair DNA N-glycosylase activity"/>
    <property type="evidence" value="ECO:0007669"/>
    <property type="project" value="UniProtKB-EC"/>
</dbReference>
<dbReference type="NCBIfam" id="TIGR01084">
    <property type="entry name" value="mutY"/>
    <property type="match status" value="1"/>
</dbReference>
<keyword evidence="13 14" id="KW-0326">Glycosidase</keyword>
<evidence type="ECO:0000259" key="15">
    <source>
        <dbReference type="SMART" id="SM00478"/>
    </source>
</evidence>
<dbReference type="CDD" id="cd03431">
    <property type="entry name" value="NUDIX_DNA_Glycosylase_C-MutY"/>
    <property type="match status" value="1"/>
</dbReference>
<evidence type="ECO:0000313" key="16">
    <source>
        <dbReference type="EMBL" id="PWJ77309.1"/>
    </source>
</evidence>
<evidence type="ECO:0000313" key="17">
    <source>
        <dbReference type="Proteomes" id="UP000245412"/>
    </source>
</evidence>
<evidence type="ECO:0000256" key="4">
    <source>
        <dbReference type="ARBA" id="ARBA00012045"/>
    </source>
</evidence>
<organism evidence="16 17">
    <name type="scientific">Murimonas intestini</name>
    <dbReference type="NCBI Taxonomy" id="1337051"/>
    <lineage>
        <taxon>Bacteria</taxon>
        <taxon>Bacillati</taxon>
        <taxon>Bacillota</taxon>
        <taxon>Clostridia</taxon>
        <taxon>Lachnospirales</taxon>
        <taxon>Lachnospiraceae</taxon>
        <taxon>Murimonas</taxon>
    </lineage>
</organism>
<dbReference type="RefSeq" id="WP_109625418.1">
    <property type="nucleotide sequence ID" value="NZ_JANKBI010000002.1"/>
</dbReference>
<comment type="catalytic activity">
    <reaction evidence="1 14">
        <text>Hydrolyzes free adenine bases from 7,8-dihydro-8-oxoguanine:adenine mismatched double-stranded DNA, leaving an apurinic site.</text>
        <dbReference type="EC" id="3.2.2.31"/>
    </reaction>
</comment>
<dbReference type="EMBL" id="QGGY01000003">
    <property type="protein sequence ID" value="PWJ77309.1"/>
    <property type="molecule type" value="Genomic_DNA"/>
</dbReference>
<evidence type="ECO:0000256" key="8">
    <source>
        <dbReference type="ARBA" id="ARBA00022763"/>
    </source>
</evidence>
<dbReference type="FunFam" id="1.10.340.30:FF:000002">
    <property type="entry name" value="Adenine DNA glycosylase"/>
    <property type="match status" value="1"/>
</dbReference>
<accession>A0AB73T6S8</accession>
<dbReference type="Pfam" id="PF00633">
    <property type="entry name" value="HHH"/>
    <property type="match status" value="1"/>
</dbReference>
<dbReference type="GO" id="GO:0051539">
    <property type="term" value="F:4 iron, 4 sulfur cluster binding"/>
    <property type="evidence" value="ECO:0007669"/>
    <property type="project" value="UniProtKB-UniRule"/>
</dbReference>
<dbReference type="PANTHER" id="PTHR42944:SF1">
    <property type="entry name" value="ADENINE DNA GLYCOSYLASE"/>
    <property type="match status" value="1"/>
</dbReference>
<dbReference type="GO" id="GO:0046872">
    <property type="term" value="F:metal ion binding"/>
    <property type="evidence" value="ECO:0007669"/>
    <property type="project" value="UniProtKB-UniRule"/>
</dbReference>
<reference evidence="16 17" key="1">
    <citation type="submission" date="2018-05" db="EMBL/GenBank/DDBJ databases">
        <authorList>
            <person name="Goeker M."/>
            <person name="Huntemann M."/>
            <person name="Clum A."/>
            <person name="Pillay M."/>
            <person name="Palaniappan K."/>
            <person name="Varghese N."/>
            <person name="Mikhailova N."/>
            <person name="Stamatis D."/>
            <person name="Reddy T."/>
            <person name="Daum C."/>
            <person name="Shapiro N."/>
            <person name="Ivanova N."/>
            <person name="Kyrpides N."/>
            <person name="Woyke T."/>
        </authorList>
    </citation>
    <scope>NUCLEOTIDE SEQUENCE [LARGE SCALE GENOMIC DNA]</scope>
    <source>
        <strain evidence="16 17">DSM 26524</strain>
    </source>
</reference>
<keyword evidence="17" id="KW-1185">Reference proteome</keyword>
<dbReference type="InterPro" id="IPR015797">
    <property type="entry name" value="NUDIX_hydrolase-like_dom_sf"/>
</dbReference>
<gene>
    <name evidence="16" type="ORF">C7383_103153</name>
</gene>
<dbReference type="EC" id="3.2.2.31" evidence="4 14"/>
<keyword evidence="9" id="KW-0378">Hydrolase</keyword>
<dbReference type="AlphaFoldDB" id="A0AB73T6S8"/>
<protein>
    <recommendedName>
        <fullName evidence="5 14">Adenine DNA glycosylase</fullName>
        <ecNumber evidence="4 14">3.2.2.31</ecNumber>
    </recommendedName>
</protein>
<evidence type="ECO:0000256" key="11">
    <source>
        <dbReference type="ARBA" id="ARBA00023014"/>
    </source>
</evidence>
<dbReference type="GO" id="GO:0035485">
    <property type="term" value="F:adenine/guanine mispair binding"/>
    <property type="evidence" value="ECO:0007669"/>
    <property type="project" value="TreeGrafter"/>
</dbReference>
<name>A0AB73T6S8_9FIRM</name>
<dbReference type="CDD" id="cd00056">
    <property type="entry name" value="ENDO3c"/>
    <property type="match status" value="1"/>
</dbReference>
<dbReference type="InterPro" id="IPR011257">
    <property type="entry name" value="DNA_glycosylase"/>
</dbReference>
<dbReference type="SUPFAM" id="SSF55811">
    <property type="entry name" value="Nudix"/>
    <property type="match status" value="1"/>
</dbReference>